<keyword evidence="4" id="KW-1185">Reference proteome</keyword>
<proteinExistence type="predicted"/>
<dbReference type="GO" id="GO:0031573">
    <property type="term" value="P:mitotic intra-S DNA damage checkpoint signaling"/>
    <property type="evidence" value="ECO:0007669"/>
    <property type="project" value="TreeGrafter"/>
</dbReference>
<evidence type="ECO:0000256" key="2">
    <source>
        <dbReference type="ARBA" id="ARBA00023242"/>
    </source>
</evidence>
<organism evidence="3 4">
    <name type="scientific">Vanilla planifolia</name>
    <name type="common">Vanilla</name>
    <dbReference type="NCBI Taxonomy" id="51239"/>
    <lineage>
        <taxon>Eukaryota</taxon>
        <taxon>Viridiplantae</taxon>
        <taxon>Streptophyta</taxon>
        <taxon>Embryophyta</taxon>
        <taxon>Tracheophyta</taxon>
        <taxon>Spermatophyta</taxon>
        <taxon>Magnoliopsida</taxon>
        <taxon>Liliopsida</taxon>
        <taxon>Asparagales</taxon>
        <taxon>Orchidaceae</taxon>
        <taxon>Vanilloideae</taxon>
        <taxon>Vanilleae</taxon>
        <taxon>Vanilla</taxon>
    </lineage>
</organism>
<evidence type="ECO:0008006" key="5">
    <source>
        <dbReference type="Google" id="ProtNLM"/>
    </source>
</evidence>
<sequence>MKFKAFLSQDSVNLLDKRFLPSLDKIGRVCHLYLTREHAIFLHNLLSGDGVQSVAQFKKDVLFRDYRISSQNDGRIAFAIDVALLHRALRSAQTIQLQSNDATTAIQIKLVKKLPAGSRNPAPFLTFETKGMRSAVVHDVPISKPLSRADIDQLQTALDAAQDLPQTLVQVPDLAQLQNLVDRLKNVGELLMLAITQYGDLHLQVSTSLITVGSEFRRLRVLGLQADPPAEDRNLSAPTRTEMAIQRGEALSVQVSLKHLAKSLQCHLAKPDCAFYGITPQGGCLTVIFQFFIPGTRLTDKSISFHCRLPVLDTGEVEIEPKNSNLGTWAREIRISLLPPPSDRCPPLAVLHTIATSGVCFRMESKRSSDESLLSSVYSACLRENKTAVASIGEEEVHLVAMSSRRNIPHHSCFRGYTVAQGLYNSCLVMLNLRCLGIVFDLDETLIVANTMRSLEDRIDALQRKIGSEMDPQRANCLLAEIKRYQDDKSILKQYVENDQVVVNGKVFKVQSEAVPPLSDSHQMLTRPIIRLHEKNMVLTRVNPSIRDTSVLVMIETCLGRSSKLPNC</sequence>
<accession>A0A835RHZ6</accession>
<keyword evidence="2" id="KW-0539">Nucleus</keyword>
<dbReference type="Proteomes" id="UP000636800">
    <property type="component" value="Chromosome 3"/>
</dbReference>
<dbReference type="GO" id="GO:0035861">
    <property type="term" value="C:site of double-strand break"/>
    <property type="evidence" value="ECO:0007669"/>
    <property type="project" value="TreeGrafter"/>
</dbReference>
<dbReference type="PANTHER" id="PTHR12900:SF0">
    <property type="entry name" value="CHECKPOINT PROTEIN"/>
    <property type="match status" value="1"/>
</dbReference>
<name>A0A835RHZ6_VANPL</name>
<dbReference type="Gene3D" id="3.70.10.10">
    <property type="match status" value="1"/>
</dbReference>
<dbReference type="AlphaFoldDB" id="A0A835RHZ6"/>
<dbReference type="GO" id="GO:0006289">
    <property type="term" value="P:nucleotide-excision repair"/>
    <property type="evidence" value="ECO:0007669"/>
    <property type="project" value="TreeGrafter"/>
</dbReference>
<dbReference type="EMBL" id="JADCNL010000003">
    <property type="protein sequence ID" value="KAG0488520.1"/>
    <property type="molecule type" value="Genomic_DNA"/>
</dbReference>
<evidence type="ECO:0000313" key="4">
    <source>
        <dbReference type="Proteomes" id="UP000636800"/>
    </source>
</evidence>
<evidence type="ECO:0000256" key="1">
    <source>
        <dbReference type="ARBA" id="ARBA00004123"/>
    </source>
</evidence>
<evidence type="ECO:0000313" key="3">
    <source>
        <dbReference type="EMBL" id="KAG0488520.1"/>
    </source>
</evidence>
<protein>
    <recommendedName>
        <fullName evidence="5">Checkpoint protein</fullName>
    </recommendedName>
</protein>
<comment type="caution">
    <text evidence="3">The sequence shown here is derived from an EMBL/GenBank/DDBJ whole genome shotgun (WGS) entry which is preliminary data.</text>
</comment>
<dbReference type="InterPro" id="IPR007150">
    <property type="entry name" value="HUS1/Mec3"/>
</dbReference>
<reference evidence="3 4" key="1">
    <citation type="journal article" date="2020" name="Nat. Food">
        <title>A phased Vanilla planifolia genome enables genetic improvement of flavour and production.</title>
        <authorList>
            <person name="Hasing T."/>
            <person name="Tang H."/>
            <person name="Brym M."/>
            <person name="Khazi F."/>
            <person name="Huang T."/>
            <person name="Chambers A.H."/>
        </authorList>
    </citation>
    <scope>NUCLEOTIDE SEQUENCE [LARGE SCALE GENOMIC DNA]</scope>
    <source>
        <tissue evidence="3">Leaf</tissue>
    </source>
</reference>
<gene>
    <name evidence="3" type="ORF">HPP92_007331</name>
</gene>
<dbReference type="GO" id="GO:0030896">
    <property type="term" value="C:checkpoint clamp complex"/>
    <property type="evidence" value="ECO:0007669"/>
    <property type="project" value="InterPro"/>
</dbReference>
<dbReference type="GO" id="GO:0033314">
    <property type="term" value="P:mitotic DNA replication checkpoint signaling"/>
    <property type="evidence" value="ECO:0007669"/>
    <property type="project" value="TreeGrafter"/>
</dbReference>
<dbReference type="PANTHER" id="PTHR12900">
    <property type="entry name" value="MITOTIC AND DNA DAMAGE CHECKPOINT PROTEIN HUS1"/>
    <property type="match status" value="1"/>
</dbReference>
<dbReference type="Pfam" id="PF04005">
    <property type="entry name" value="Hus1"/>
    <property type="match status" value="1"/>
</dbReference>
<comment type="subcellular location">
    <subcellularLocation>
        <location evidence="1">Nucleus</location>
    </subcellularLocation>
</comment>
<dbReference type="GO" id="GO:0044778">
    <property type="term" value="P:meiotic DNA integrity checkpoint signaling"/>
    <property type="evidence" value="ECO:0007669"/>
    <property type="project" value="TreeGrafter"/>
</dbReference>
<dbReference type="GO" id="GO:0000723">
    <property type="term" value="P:telomere maintenance"/>
    <property type="evidence" value="ECO:0007669"/>
    <property type="project" value="TreeGrafter"/>
</dbReference>
<dbReference type="OrthoDB" id="1887476at2759"/>
<dbReference type="GO" id="GO:0000724">
    <property type="term" value="P:double-strand break repair via homologous recombination"/>
    <property type="evidence" value="ECO:0007669"/>
    <property type="project" value="TreeGrafter"/>
</dbReference>
<dbReference type="FunFam" id="3.70.10.10:FF:000010">
    <property type="entry name" value="Checkpoint protein"/>
    <property type="match status" value="1"/>
</dbReference>